<evidence type="ECO:0000259" key="1">
    <source>
        <dbReference type="SMART" id="SM00901"/>
    </source>
</evidence>
<name>A0ABY8RGZ3_9HYPH</name>
<dbReference type="InterPro" id="IPR014966">
    <property type="entry name" value="FRG-dom"/>
</dbReference>
<dbReference type="EMBL" id="CP080387">
    <property type="protein sequence ID" value="WHO06951.1"/>
    <property type="molecule type" value="Genomic_DNA"/>
</dbReference>
<organism evidence="2 3">
    <name type="scientific">Agrobacterium cucumeris</name>
    <dbReference type="NCBI Taxonomy" id="2862866"/>
    <lineage>
        <taxon>Bacteria</taxon>
        <taxon>Pseudomonadati</taxon>
        <taxon>Pseudomonadota</taxon>
        <taxon>Alphaproteobacteria</taxon>
        <taxon>Hyphomicrobiales</taxon>
        <taxon>Rhizobiaceae</taxon>
        <taxon>Rhizobium/Agrobacterium group</taxon>
        <taxon>Agrobacterium</taxon>
    </lineage>
</organism>
<evidence type="ECO:0000313" key="2">
    <source>
        <dbReference type="EMBL" id="WHO06951.1"/>
    </source>
</evidence>
<protein>
    <submittedName>
        <fullName evidence="2">FRG domain-containing protein</fullName>
    </submittedName>
</protein>
<gene>
    <name evidence="2" type="ORF">KZ699_07435</name>
</gene>
<accession>A0ABY8RGZ3</accession>
<feature type="domain" description="FRG" evidence="1">
    <location>
        <begin position="32"/>
        <end position="125"/>
    </location>
</feature>
<dbReference type="Proteomes" id="UP001225611">
    <property type="component" value="Chromosome 1"/>
</dbReference>
<sequence length="291" mass="33740">MSVIIKKKIKNITEVSNLQEFFAYLASDKPKKSRVNLFRGHALQSYFLQPSLFRKKEYRRDEKNIVRELISIQPNEFRDDRTMFEQLVRMQHFSLPTRLLDVTYNPLVALYFTCVHHQNQDGDLIRLSAHQTEIKYFDSDTVSCVANLANLSGKQRDEIRRMSGSEEIVGSDVGERLLHFIQAEKPYFRPRIQIDDLKDIIVVKPKQTNRRILAQQGAFLIFGLKTILHEDNDFAIDIRKIKIPAASKKHILSELDGININSSTLFPEIESAAKYIMSKVIPVEDGFEQLE</sequence>
<dbReference type="SMART" id="SM00901">
    <property type="entry name" value="FRG"/>
    <property type="match status" value="1"/>
</dbReference>
<evidence type="ECO:0000313" key="3">
    <source>
        <dbReference type="Proteomes" id="UP001225611"/>
    </source>
</evidence>
<reference evidence="2 3" key="1">
    <citation type="journal article" date="2023" name="Syst. Appl. Microbiol.">
        <title>Agrobacterium cucumeris sp. nov. isolated from crazy roots on cucumber (Cucumis sativus).</title>
        <authorList>
            <person name="Warabieda M."/>
            <person name="Kuzmanovic N."/>
            <person name="Trzcinski P."/>
            <person name="Pulawska J."/>
        </authorList>
    </citation>
    <scope>NUCLEOTIDE SEQUENCE [LARGE SCALE GENOMIC DNA]</scope>
    <source>
        <strain evidence="2 3">O132</strain>
    </source>
</reference>
<dbReference type="RefSeq" id="WP_269699759.1">
    <property type="nucleotide sequence ID" value="NZ_CP080387.1"/>
</dbReference>
<keyword evidence="3" id="KW-1185">Reference proteome</keyword>
<proteinExistence type="predicted"/>
<dbReference type="Pfam" id="PF08867">
    <property type="entry name" value="FRG"/>
    <property type="match status" value="1"/>
</dbReference>